<name>A0A3M9XWJ3_9PEZI</name>
<evidence type="ECO:0000313" key="1">
    <source>
        <dbReference type="EMBL" id="RNJ52006.1"/>
    </source>
</evidence>
<dbReference type="RefSeq" id="XP_028490164.1">
    <property type="nucleotide sequence ID" value="XM_028638909.1"/>
</dbReference>
<dbReference type="GeneID" id="39608432"/>
<keyword evidence="2" id="KW-1185">Reference proteome</keyword>
<dbReference type="AlphaFoldDB" id="A0A3M9XWJ3"/>
<organism evidence="1 2">
    <name type="scientific">Verticillium nonalfalfae</name>
    <dbReference type="NCBI Taxonomy" id="1051616"/>
    <lineage>
        <taxon>Eukaryota</taxon>
        <taxon>Fungi</taxon>
        <taxon>Dikarya</taxon>
        <taxon>Ascomycota</taxon>
        <taxon>Pezizomycotina</taxon>
        <taxon>Sordariomycetes</taxon>
        <taxon>Hypocreomycetidae</taxon>
        <taxon>Glomerellales</taxon>
        <taxon>Plectosphaerellaceae</taxon>
        <taxon>Verticillium</taxon>
    </lineage>
</organism>
<proteinExistence type="predicted"/>
<reference evidence="1 2" key="1">
    <citation type="submission" date="2018-10" db="EMBL/GenBank/DDBJ databases">
        <title>Genome sequence of Verticillium nonalfalfae VnAa140.</title>
        <authorList>
            <person name="Stajich J.E."/>
            <person name="Kasson M.T."/>
        </authorList>
    </citation>
    <scope>NUCLEOTIDE SEQUENCE [LARGE SCALE GENOMIC DNA]</scope>
    <source>
        <strain evidence="1 2">VnAa140</strain>
    </source>
</reference>
<gene>
    <name evidence="1" type="ORF">D7B24_004743</name>
</gene>
<sequence length="63" mass="6893">MLGSSSSLCFYHRALASPDIGGPHVASAAWNPIAGYWAHLVDCTPGAWLSCSKRRRWSYLPLC</sequence>
<dbReference type="Proteomes" id="UP000267145">
    <property type="component" value="Unassembled WGS sequence"/>
</dbReference>
<protein>
    <submittedName>
        <fullName evidence="1">Uncharacterized protein</fullName>
    </submittedName>
</protein>
<accession>A0A3M9XWJ3</accession>
<dbReference type="EMBL" id="RBVV01000271">
    <property type="protein sequence ID" value="RNJ52006.1"/>
    <property type="molecule type" value="Genomic_DNA"/>
</dbReference>
<evidence type="ECO:0000313" key="2">
    <source>
        <dbReference type="Proteomes" id="UP000267145"/>
    </source>
</evidence>
<comment type="caution">
    <text evidence="1">The sequence shown here is derived from an EMBL/GenBank/DDBJ whole genome shotgun (WGS) entry which is preliminary data.</text>
</comment>